<dbReference type="Pfam" id="PF00916">
    <property type="entry name" value="Sulfate_transp"/>
    <property type="match status" value="1"/>
</dbReference>
<evidence type="ECO:0000256" key="3">
    <source>
        <dbReference type="ARBA" id="ARBA00022989"/>
    </source>
</evidence>
<accession>A0A7R9EET3</accession>
<dbReference type="PANTHER" id="PTHR11814">
    <property type="entry name" value="SULFATE TRANSPORTER"/>
    <property type="match status" value="1"/>
</dbReference>
<keyword evidence="2 5" id="KW-0812">Transmembrane</keyword>
<keyword evidence="4 5" id="KW-0472">Membrane</keyword>
<name>A0A7R9EET3_9NEOP</name>
<comment type="subcellular location">
    <subcellularLocation>
        <location evidence="1">Membrane</location>
        <topology evidence="1">Multi-pass membrane protein</topology>
    </subcellularLocation>
</comment>
<evidence type="ECO:0000259" key="6">
    <source>
        <dbReference type="Pfam" id="PF00916"/>
    </source>
</evidence>
<evidence type="ECO:0000313" key="7">
    <source>
        <dbReference type="EMBL" id="CAD7431313.1"/>
    </source>
</evidence>
<evidence type="ECO:0000256" key="1">
    <source>
        <dbReference type="ARBA" id="ARBA00004141"/>
    </source>
</evidence>
<evidence type="ECO:0000256" key="4">
    <source>
        <dbReference type="ARBA" id="ARBA00023136"/>
    </source>
</evidence>
<sequence length="354" mass="38682">MAVAEKPQLDLNSMLAGPDEMGRFDKDVSSCRPLALSSASLKPILWDSGREDDRRGVASQPTKVSFHANKNRWITETVDGASYRTGHDLADGALSSWRAFKSELRTRLRDGSTCSRADLEKRLPVVQWLPRYAKQDLVHDALAGITVGLTTVPQALAYAGVAGLRTQEKHKNKVNASGMRYPINVCGKTRMDRVSNEWLLKECSLKGNPIGQYERRVLRWFRHGARMSVDRYGLYSSLVGPFIYVFLGGSKDITIGPTAILALMTRTFVSNHGEDFAVLLAFLSGCVISLLGLLRMVSNGVPVHTGLVVSNRVPVHTGLVVSNVVPVHIGLVASNVVPVRTELVVSNGVPVQVL</sequence>
<dbReference type="EMBL" id="OB794907">
    <property type="protein sequence ID" value="CAD7431313.1"/>
    <property type="molecule type" value="Genomic_DNA"/>
</dbReference>
<keyword evidence="3 5" id="KW-1133">Transmembrane helix</keyword>
<protein>
    <recommendedName>
        <fullName evidence="6">SLC26A/SulP transporter domain-containing protein</fullName>
    </recommendedName>
</protein>
<dbReference type="InterPro" id="IPR011547">
    <property type="entry name" value="SLC26A/SulP_dom"/>
</dbReference>
<dbReference type="InterPro" id="IPR001902">
    <property type="entry name" value="SLC26A/SulP_fam"/>
</dbReference>
<evidence type="ECO:0000256" key="5">
    <source>
        <dbReference type="SAM" id="Phobius"/>
    </source>
</evidence>
<gene>
    <name evidence="7" type="ORF">TMSB3V08_LOCUS8052</name>
</gene>
<organism evidence="7">
    <name type="scientific">Timema monikensis</name>
    <dbReference type="NCBI Taxonomy" id="170555"/>
    <lineage>
        <taxon>Eukaryota</taxon>
        <taxon>Metazoa</taxon>
        <taxon>Ecdysozoa</taxon>
        <taxon>Arthropoda</taxon>
        <taxon>Hexapoda</taxon>
        <taxon>Insecta</taxon>
        <taxon>Pterygota</taxon>
        <taxon>Neoptera</taxon>
        <taxon>Polyneoptera</taxon>
        <taxon>Phasmatodea</taxon>
        <taxon>Timematodea</taxon>
        <taxon>Timematoidea</taxon>
        <taxon>Timematidae</taxon>
        <taxon>Timema</taxon>
    </lineage>
</organism>
<dbReference type="AlphaFoldDB" id="A0A7R9EET3"/>
<evidence type="ECO:0000256" key="2">
    <source>
        <dbReference type="ARBA" id="ARBA00022692"/>
    </source>
</evidence>
<feature type="domain" description="SLC26A/SulP transporter" evidence="6">
    <location>
        <begin position="232"/>
        <end position="296"/>
    </location>
</feature>
<reference evidence="7" key="1">
    <citation type="submission" date="2020-11" db="EMBL/GenBank/DDBJ databases">
        <authorList>
            <person name="Tran Van P."/>
        </authorList>
    </citation>
    <scope>NUCLEOTIDE SEQUENCE</scope>
</reference>
<dbReference type="GO" id="GO:0016020">
    <property type="term" value="C:membrane"/>
    <property type="evidence" value="ECO:0007669"/>
    <property type="project" value="UniProtKB-SubCell"/>
</dbReference>
<dbReference type="GO" id="GO:0055085">
    <property type="term" value="P:transmembrane transport"/>
    <property type="evidence" value="ECO:0007669"/>
    <property type="project" value="InterPro"/>
</dbReference>
<feature type="transmembrane region" description="Helical" evidence="5">
    <location>
        <begin position="276"/>
        <end position="294"/>
    </location>
</feature>
<proteinExistence type="predicted"/>